<dbReference type="Proteomes" id="UP000424673">
    <property type="component" value="Chromosome"/>
</dbReference>
<dbReference type="GO" id="GO:0032267">
    <property type="term" value="F:tRNA(Ile)-lysidine synthase activity"/>
    <property type="evidence" value="ECO:0007669"/>
    <property type="project" value="UniProtKB-EC"/>
</dbReference>
<gene>
    <name evidence="6 8" type="primary">tilS</name>
    <name evidence="8" type="ORF">F7D13_16110</name>
</gene>
<keyword evidence="4 6" id="KW-0067">ATP-binding</keyword>
<dbReference type="Gene3D" id="3.40.50.620">
    <property type="entry name" value="HUPs"/>
    <property type="match status" value="1"/>
</dbReference>
<dbReference type="InterPro" id="IPR012094">
    <property type="entry name" value="tRNA_Ile_lys_synt"/>
</dbReference>
<dbReference type="NCBIfam" id="TIGR02432">
    <property type="entry name" value="lysidine_TilS_N"/>
    <property type="match status" value="1"/>
</dbReference>
<evidence type="ECO:0000256" key="1">
    <source>
        <dbReference type="ARBA" id="ARBA00022598"/>
    </source>
</evidence>
<dbReference type="EC" id="6.3.4.19" evidence="6"/>
<protein>
    <recommendedName>
        <fullName evidence="6">tRNA(Ile)-lysidine synthase</fullName>
        <ecNumber evidence="6">6.3.4.19</ecNumber>
    </recommendedName>
    <alternativeName>
        <fullName evidence="6">tRNA(Ile)-2-lysyl-cytidine synthase</fullName>
    </alternativeName>
    <alternativeName>
        <fullName evidence="6">tRNA(Ile)-lysidine synthetase</fullName>
    </alternativeName>
</protein>
<dbReference type="EMBL" id="CP044328">
    <property type="protein sequence ID" value="QGM95437.1"/>
    <property type="molecule type" value="Genomic_DNA"/>
</dbReference>
<organism evidence="8 9">
    <name type="scientific">Methylocystis rosea</name>
    <dbReference type="NCBI Taxonomy" id="173366"/>
    <lineage>
        <taxon>Bacteria</taxon>
        <taxon>Pseudomonadati</taxon>
        <taxon>Pseudomonadota</taxon>
        <taxon>Alphaproteobacteria</taxon>
        <taxon>Hyphomicrobiales</taxon>
        <taxon>Methylocystaceae</taxon>
        <taxon>Methylocystis</taxon>
    </lineage>
</organism>
<dbReference type="PANTHER" id="PTHR43033:SF1">
    <property type="entry name" value="TRNA(ILE)-LYSIDINE SYNTHASE-RELATED"/>
    <property type="match status" value="1"/>
</dbReference>
<evidence type="ECO:0000313" key="8">
    <source>
        <dbReference type="EMBL" id="QGM95437.1"/>
    </source>
</evidence>
<dbReference type="SUPFAM" id="SSF52402">
    <property type="entry name" value="Adenine nucleotide alpha hydrolases-like"/>
    <property type="match status" value="1"/>
</dbReference>
<dbReference type="InterPro" id="IPR011063">
    <property type="entry name" value="TilS/TtcA_N"/>
</dbReference>
<comment type="similarity">
    <text evidence="6">Belongs to the tRNA(Ile)-lysidine synthase family.</text>
</comment>
<dbReference type="InterPro" id="IPR012795">
    <property type="entry name" value="tRNA_Ile_lys_synt_N"/>
</dbReference>
<dbReference type="Pfam" id="PF01171">
    <property type="entry name" value="ATP_bind_3"/>
    <property type="match status" value="1"/>
</dbReference>
<proteinExistence type="inferred from homology"/>
<reference evidence="8 9" key="2">
    <citation type="journal article" date="2021" name="AMB Express">
        <title>Isolation and characterisation of Methylocystis spp. for poly-3-hydroxybutyrate production using waste methane feedstocks.</title>
        <authorList>
            <person name="Rumah B.L."/>
            <person name="Stead C.E."/>
            <person name="Claxton Stevens B.H."/>
            <person name="Minton N.P."/>
            <person name="Grosse-Honebrink A."/>
            <person name="Zhang Y."/>
        </authorList>
    </citation>
    <scope>NUCLEOTIDE SEQUENCE [LARGE SCALE GENOMIC DNA]</scope>
    <source>
        <strain evidence="8 9">BRCS1</strain>
    </source>
</reference>
<dbReference type="HAMAP" id="MF_01161">
    <property type="entry name" value="tRNA_Ile_lys_synt"/>
    <property type="match status" value="1"/>
</dbReference>
<evidence type="ECO:0000256" key="2">
    <source>
        <dbReference type="ARBA" id="ARBA00022694"/>
    </source>
</evidence>
<evidence type="ECO:0000256" key="3">
    <source>
        <dbReference type="ARBA" id="ARBA00022741"/>
    </source>
</evidence>
<comment type="subcellular location">
    <subcellularLocation>
        <location evidence="6">Cytoplasm</location>
    </subcellularLocation>
</comment>
<name>A0ABX6ENK3_9HYPH</name>
<comment type="function">
    <text evidence="6">Ligates lysine onto the cytidine present at position 34 of the AUA codon-specific tRNA(Ile) that contains the anticodon CAU, in an ATP-dependent manner. Cytidine is converted to lysidine, thus changing the amino acid specificity of the tRNA from methionine to isoleucine.</text>
</comment>
<evidence type="ECO:0000256" key="6">
    <source>
        <dbReference type="HAMAP-Rule" id="MF_01161"/>
    </source>
</evidence>
<sequence length="344" mass="37487">MPRTETEDLAAIDDDSREGNRENALDLLAPYPSLLLAVSGGPDSVALMLLCAEWSLRSSRHIAVATVDHGLRKEARAEAEEVGRWARALGYDHHLLTWEGEKPSTRLQERARRARYKLLNACAQRIGASAIVLAHHSEDQAETILFRLTRGSGVAGLAGMARVARCADVALLRPLLDFRKEELEAVCARADQPFFRDPSNEDESFARVRLRRLAPMLAAQGLDRDALLRLGSRAARADAALAHCAAEMLARALHRNEASCIELDAATLCEAPLEILQRVLASAILRIAPAALLRLERLERASARVAAALAAHGSVRLTLADVSIEANGGRIRLRPAPPRRSSLT</sequence>
<dbReference type="RefSeq" id="WP_154453662.1">
    <property type="nucleotide sequence ID" value="NZ_CP044328.1"/>
</dbReference>
<comment type="catalytic activity">
    <reaction evidence="5 6">
        <text>cytidine(34) in tRNA(Ile2) + L-lysine + ATP = lysidine(34) in tRNA(Ile2) + AMP + diphosphate + H(+)</text>
        <dbReference type="Rhea" id="RHEA:43744"/>
        <dbReference type="Rhea" id="RHEA-COMP:10625"/>
        <dbReference type="Rhea" id="RHEA-COMP:10670"/>
        <dbReference type="ChEBI" id="CHEBI:15378"/>
        <dbReference type="ChEBI" id="CHEBI:30616"/>
        <dbReference type="ChEBI" id="CHEBI:32551"/>
        <dbReference type="ChEBI" id="CHEBI:33019"/>
        <dbReference type="ChEBI" id="CHEBI:82748"/>
        <dbReference type="ChEBI" id="CHEBI:83665"/>
        <dbReference type="ChEBI" id="CHEBI:456215"/>
        <dbReference type="EC" id="6.3.4.19"/>
    </reaction>
</comment>
<keyword evidence="1 6" id="KW-0436">Ligase</keyword>
<keyword evidence="9" id="KW-1185">Reference proteome</keyword>
<keyword evidence="2 6" id="KW-0819">tRNA processing</keyword>
<dbReference type="PANTHER" id="PTHR43033">
    <property type="entry name" value="TRNA(ILE)-LYSIDINE SYNTHASE-RELATED"/>
    <property type="match status" value="1"/>
</dbReference>
<evidence type="ECO:0000259" key="7">
    <source>
        <dbReference type="Pfam" id="PF01171"/>
    </source>
</evidence>
<evidence type="ECO:0000256" key="5">
    <source>
        <dbReference type="ARBA" id="ARBA00048539"/>
    </source>
</evidence>
<keyword evidence="3 6" id="KW-0547">Nucleotide-binding</keyword>
<evidence type="ECO:0000313" key="9">
    <source>
        <dbReference type="Proteomes" id="UP000424673"/>
    </source>
</evidence>
<dbReference type="CDD" id="cd01992">
    <property type="entry name" value="TilS_N"/>
    <property type="match status" value="1"/>
</dbReference>
<comment type="domain">
    <text evidence="6">The N-terminal region contains the highly conserved SGGXDS motif, predicted to be a P-loop motif involved in ATP binding.</text>
</comment>
<dbReference type="InterPro" id="IPR014729">
    <property type="entry name" value="Rossmann-like_a/b/a_fold"/>
</dbReference>
<evidence type="ECO:0000256" key="4">
    <source>
        <dbReference type="ARBA" id="ARBA00022840"/>
    </source>
</evidence>
<feature type="binding site" evidence="6">
    <location>
        <begin position="39"/>
        <end position="44"/>
    </location>
    <ligand>
        <name>ATP</name>
        <dbReference type="ChEBI" id="CHEBI:30616"/>
    </ligand>
</feature>
<keyword evidence="6" id="KW-0963">Cytoplasm</keyword>
<feature type="domain" description="tRNA(Ile)-lysidine/2-thiocytidine synthase N-terminal" evidence="7">
    <location>
        <begin position="34"/>
        <end position="212"/>
    </location>
</feature>
<accession>A0ABX6ENK3</accession>
<reference evidence="9" key="1">
    <citation type="submission" date="2019-09" db="EMBL/GenBank/DDBJ databases">
        <title>Isolation and complete genome sequencing of Methylocystis species.</title>
        <authorList>
            <person name="Rumah B.L."/>
            <person name="Stead C.E."/>
            <person name="Stevens B.C."/>
            <person name="Minton N.P."/>
            <person name="Grosse-Honebrink A."/>
            <person name="Zhang Y."/>
        </authorList>
    </citation>
    <scope>NUCLEOTIDE SEQUENCE [LARGE SCALE GENOMIC DNA]</scope>
    <source>
        <strain evidence="9">BRCS1</strain>
    </source>
</reference>